<name>A0A2W2DN51_9ACTN</name>
<keyword evidence="2" id="KW-1185">Reference proteome</keyword>
<dbReference type="SUPFAM" id="SSF48498">
    <property type="entry name" value="Tetracyclin repressor-like, C-terminal domain"/>
    <property type="match status" value="1"/>
</dbReference>
<proteinExistence type="predicted"/>
<gene>
    <name evidence="1" type="ORF">C1I93_00275</name>
</gene>
<protein>
    <submittedName>
        <fullName evidence="1">Uncharacterized protein</fullName>
    </submittedName>
</protein>
<dbReference type="Proteomes" id="UP000248627">
    <property type="component" value="Unassembled WGS sequence"/>
</dbReference>
<dbReference type="EMBL" id="POTX01000001">
    <property type="protein sequence ID" value="PZG01188.1"/>
    <property type="molecule type" value="Genomic_DNA"/>
</dbReference>
<dbReference type="OrthoDB" id="9805134at2"/>
<dbReference type="RefSeq" id="WP_111241137.1">
    <property type="nucleotide sequence ID" value="NZ_AP023358.1"/>
</dbReference>
<evidence type="ECO:0000313" key="1">
    <source>
        <dbReference type="EMBL" id="PZG01188.1"/>
    </source>
</evidence>
<comment type="caution">
    <text evidence="1">The sequence shown here is derived from an EMBL/GenBank/DDBJ whole genome shotgun (WGS) entry which is preliminary data.</text>
</comment>
<dbReference type="AlphaFoldDB" id="A0A2W2DN51"/>
<reference evidence="1 2" key="1">
    <citation type="submission" date="2018-01" db="EMBL/GenBank/DDBJ databases">
        <title>Draft genome sequence of Jishengella endophytica.</title>
        <authorList>
            <person name="Sahin N."/>
            <person name="Ay H."/>
            <person name="Saygin H."/>
        </authorList>
    </citation>
    <scope>NUCLEOTIDE SEQUENCE [LARGE SCALE GENOMIC DNA]</scope>
    <source>
        <strain evidence="1 2">DSM 45430</strain>
    </source>
</reference>
<sequence length="64" mass="6650">MSPGPALDGSTMSSARFRRAVDEGDLPAETDLALLLRCVMTIGNGVVVQQATRAWQLPLPGPGG</sequence>
<organism evidence="1 2">
    <name type="scientific">Micromonospora endophytica</name>
    <dbReference type="NCBI Taxonomy" id="515350"/>
    <lineage>
        <taxon>Bacteria</taxon>
        <taxon>Bacillati</taxon>
        <taxon>Actinomycetota</taxon>
        <taxon>Actinomycetes</taxon>
        <taxon>Micromonosporales</taxon>
        <taxon>Micromonosporaceae</taxon>
        <taxon>Micromonospora</taxon>
    </lineage>
</organism>
<accession>A0A2W2DN51</accession>
<evidence type="ECO:0000313" key="2">
    <source>
        <dbReference type="Proteomes" id="UP000248627"/>
    </source>
</evidence>
<dbReference type="InterPro" id="IPR036271">
    <property type="entry name" value="Tet_transcr_reg_TetR-rel_C_sf"/>
</dbReference>